<keyword evidence="8" id="KW-0762">Sugar transport</keyword>
<evidence type="ECO:0000256" key="2">
    <source>
        <dbReference type="ARBA" id="ARBA00022448"/>
    </source>
</evidence>
<dbReference type="GO" id="GO:0005886">
    <property type="term" value="C:plasma membrane"/>
    <property type="evidence" value="ECO:0007669"/>
    <property type="project" value="UniProtKB-SubCell"/>
</dbReference>
<sequence>MGTRGLSRWVIAIPMALLAIATIYPLLFTLNVSQKTRREYVLDRFGLSNTFGLDNFVDAWQTSGLGTYALNSTIVTLGSVALLLVFGSMAGFAFSQLHFRGSKAAFLLILGALLVPFQVVMVPFFRVLGQIGLLDTYPGLVLAYTAQFLPFTVFLMTSYYSRIPGEIIEAARIDGASTFGIYLRLMLPLGRPALVSVGILNALFCWNDVLISLLTMQSADHRTLMVGVTALRGQYSDNIPLFAGGVVMAALPVLVVYLFFQKQITDGVTAGSTKG</sequence>
<keyword evidence="3" id="KW-1003">Cell membrane</keyword>
<dbReference type="CDD" id="cd06261">
    <property type="entry name" value="TM_PBP2"/>
    <property type="match status" value="1"/>
</dbReference>
<evidence type="ECO:0000256" key="1">
    <source>
        <dbReference type="ARBA" id="ARBA00004651"/>
    </source>
</evidence>
<keyword evidence="5 7" id="KW-1133">Transmembrane helix</keyword>
<dbReference type="SUPFAM" id="SSF161098">
    <property type="entry name" value="MetI-like"/>
    <property type="match status" value="1"/>
</dbReference>
<keyword evidence="9" id="KW-1185">Reference proteome</keyword>
<feature type="transmembrane region" description="Helical" evidence="7">
    <location>
        <begin position="239"/>
        <end position="260"/>
    </location>
</feature>
<dbReference type="AlphaFoldDB" id="A0A1G6TRZ9"/>
<feature type="transmembrane region" description="Helical" evidence="7">
    <location>
        <begin position="193"/>
        <end position="219"/>
    </location>
</feature>
<organism evidence="8 9">
    <name type="scientific">Nocardioides lianchengensis</name>
    <dbReference type="NCBI Taxonomy" id="1045774"/>
    <lineage>
        <taxon>Bacteria</taxon>
        <taxon>Bacillati</taxon>
        <taxon>Actinomycetota</taxon>
        <taxon>Actinomycetes</taxon>
        <taxon>Propionibacteriales</taxon>
        <taxon>Nocardioidaceae</taxon>
        <taxon>Nocardioides</taxon>
    </lineage>
</organism>
<feature type="transmembrane region" description="Helical" evidence="7">
    <location>
        <begin position="106"/>
        <end position="125"/>
    </location>
</feature>
<gene>
    <name evidence="8" type="ORF">SAMN05421872_107150</name>
</gene>
<dbReference type="Pfam" id="PF00528">
    <property type="entry name" value="BPD_transp_1"/>
    <property type="match status" value="1"/>
</dbReference>
<dbReference type="Gene3D" id="1.10.3720.10">
    <property type="entry name" value="MetI-like"/>
    <property type="match status" value="1"/>
</dbReference>
<proteinExistence type="inferred from homology"/>
<dbReference type="STRING" id="1045774.SAMN05421872_107150"/>
<protein>
    <submittedName>
        <fullName evidence="8">Multiple sugar transport system permease protein</fullName>
    </submittedName>
</protein>
<keyword evidence="4 7" id="KW-0812">Transmembrane</keyword>
<feature type="transmembrane region" description="Helical" evidence="7">
    <location>
        <begin position="74"/>
        <end position="94"/>
    </location>
</feature>
<feature type="transmembrane region" description="Helical" evidence="7">
    <location>
        <begin position="137"/>
        <end position="156"/>
    </location>
</feature>
<dbReference type="OrthoDB" id="61122at2"/>
<accession>A0A1G6TRZ9</accession>
<evidence type="ECO:0000256" key="5">
    <source>
        <dbReference type="ARBA" id="ARBA00022989"/>
    </source>
</evidence>
<keyword evidence="2 7" id="KW-0813">Transport</keyword>
<evidence type="ECO:0000313" key="9">
    <source>
        <dbReference type="Proteomes" id="UP000199034"/>
    </source>
</evidence>
<feature type="transmembrane region" description="Helical" evidence="7">
    <location>
        <begin position="9"/>
        <end position="28"/>
    </location>
</feature>
<evidence type="ECO:0000313" key="8">
    <source>
        <dbReference type="EMBL" id="SDD31095.1"/>
    </source>
</evidence>
<dbReference type="EMBL" id="FMZM01000007">
    <property type="protein sequence ID" value="SDD31095.1"/>
    <property type="molecule type" value="Genomic_DNA"/>
</dbReference>
<keyword evidence="6 7" id="KW-0472">Membrane</keyword>
<evidence type="ECO:0000256" key="7">
    <source>
        <dbReference type="RuleBase" id="RU363032"/>
    </source>
</evidence>
<dbReference type="GO" id="GO:0055085">
    <property type="term" value="P:transmembrane transport"/>
    <property type="evidence" value="ECO:0007669"/>
    <property type="project" value="InterPro"/>
</dbReference>
<evidence type="ECO:0000256" key="4">
    <source>
        <dbReference type="ARBA" id="ARBA00022692"/>
    </source>
</evidence>
<dbReference type="Proteomes" id="UP000199034">
    <property type="component" value="Unassembled WGS sequence"/>
</dbReference>
<dbReference type="PANTHER" id="PTHR43744:SF12">
    <property type="entry name" value="ABC TRANSPORTER PERMEASE PROTEIN MG189-RELATED"/>
    <property type="match status" value="1"/>
</dbReference>
<evidence type="ECO:0000256" key="6">
    <source>
        <dbReference type="ARBA" id="ARBA00023136"/>
    </source>
</evidence>
<dbReference type="InterPro" id="IPR035906">
    <property type="entry name" value="MetI-like_sf"/>
</dbReference>
<comment type="similarity">
    <text evidence="7">Belongs to the binding-protein-dependent transport system permease family.</text>
</comment>
<dbReference type="PANTHER" id="PTHR43744">
    <property type="entry name" value="ABC TRANSPORTER PERMEASE PROTEIN MG189-RELATED-RELATED"/>
    <property type="match status" value="1"/>
</dbReference>
<evidence type="ECO:0000256" key="3">
    <source>
        <dbReference type="ARBA" id="ARBA00022475"/>
    </source>
</evidence>
<dbReference type="RefSeq" id="WP_090857065.1">
    <property type="nucleotide sequence ID" value="NZ_FMZM01000007.1"/>
</dbReference>
<reference evidence="8 9" key="1">
    <citation type="submission" date="2016-10" db="EMBL/GenBank/DDBJ databases">
        <authorList>
            <person name="de Groot N.N."/>
        </authorList>
    </citation>
    <scope>NUCLEOTIDE SEQUENCE [LARGE SCALE GENOMIC DNA]</scope>
    <source>
        <strain evidence="8 9">CGMCC 4.6858</strain>
    </source>
</reference>
<name>A0A1G6TRZ9_9ACTN</name>
<dbReference type="InterPro" id="IPR000515">
    <property type="entry name" value="MetI-like"/>
</dbReference>
<comment type="subcellular location">
    <subcellularLocation>
        <location evidence="1 7">Cell membrane</location>
        <topology evidence="1 7">Multi-pass membrane protein</topology>
    </subcellularLocation>
</comment>
<dbReference type="PROSITE" id="PS50928">
    <property type="entry name" value="ABC_TM1"/>
    <property type="match status" value="1"/>
</dbReference>